<dbReference type="EMBL" id="UINC01219170">
    <property type="protein sequence ID" value="SVE46523.1"/>
    <property type="molecule type" value="Genomic_DNA"/>
</dbReference>
<sequence>EKINPNKSDLNNIVTILKNQPDIENSYVMANYVFFADIANAKWMTAHFQEGPEGDSIDNYITRENWKDWEIFLSNINSKPMDRHYLNHVIPDYLIYNPKLFHHESLKVLTDPTNSEIPENFELLYKSPYSGITAYKINHNG</sequence>
<organism evidence="1">
    <name type="scientific">marine metagenome</name>
    <dbReference type="NCBI Taxonomy" id="408172"/>
    <lineage>
        <taxon>unclassified sequences</taxon>
        <taxon>metagenomes</taxon>
        <taxon>ecological metagenomes</taxon>
    </lineage>
</organism>
<name>A0A383DQI5_9ZZZZ</name>
<accession>A0A383DQI5</accession>
<evidence type="ECO:0000313" key="1">
    <source>
        <dbReference type="EMBL" id="SVE46523.1"/>
    </source>
</evidence>
<protein>
    <submittedName>
        <fullName evidence="1">Uncharacterized protein</fullName>
    </submittedName>
</protein>
<reference evidence="1" key="1">
    <citation type="submission" date="2018-05" db="EMBL/GenBank/DDBJ databases">
        <authorList>
            <person name="Lanie J.A."/>
            <person name="Ng W.-L."/>
            <person name="Kazmierczak K.M."/>
            <person name="Andrzejewski T.M."/>
            <person name="Davidsen T.M."/>
            <person name="Wayne K.J."/>
            <person name="Tettelin H."/>
            <person name="Glass J.I."/>
            <person name="Rusch D."/>
            <person name="Podicherti R."/>
            <person name="Tsui H.-C.T."/>
            <person name="Winkler M.E."/>
        </authorList>
    </citation>
    <scope>NUCLEOTIDE SEQUENCE</scope>
</reference>
<proteinExistence type="predicted"/>
<dbReference type="AlphaFoldDB" id="A0A383DQI5"/>
<gene>
    <name evidence="1" type="ORF">METZ01_LOCUS499377</name>
</gene>
<feature type="non-terminal residue" evidence="1">
    <location>
        <position position="1"/>
    </location>
</feature>